<proteinExistence type="predicted"/>
<dbReference type="GO" id="GO:0016709">
    <property type="term" value="F:oxidoreductase activity, acting on paired donors, with incorporation or reduction of molecular oxygen, NAD(P)H as one donor, and incorporation of one atom of oxygen"/>
    <property type="evidence" value="ECO:0007669"/>
    <property type="project" value="UniProtKB-ARBA"/>
</dbReference>
<comment type="caution">
    <text evidence="4">The sequence shown here is derived from an EMBL/GenBank/DDBJ whole genome shotgun (WGS) entry which is preliminary data.</text>
</comment>
<dbReference type="InterPro" id="IPR036188">
    <property type="entry name" value="FAD/NAD-bd_sf"/>
</dbReference>
<dbReference type="SUPFAM" id="SSF51905">
    <property type="entry name" value="FAD/NAD(P)-binding domain"/>
    <property type="match status" value="1"/>
</dbReference>
<dbReference type="Pfam" id="PF01494">
    <property type="entry name" value="FAD_binding_3"/>
    <property type="match status" value="1"/>
</dbReference>
<dbReference type="Gene3D" id="3.30.9.10">
    <property type="entry name" value="D-Amino Acid Oxidase, subunit A, domain 2"/>
    <property type="match status" value="1"/>
</dbReference>
<dbReference type="PANTHER" id="PTHR43004:SF3">
    <property type="entry name" value="P-HYDROXYBENZOATE HYDROXYLASE"/>
    <property type="match status" value="1"/>
</dbReference>
<keyword evidence="2" id="KW-0274">FAD</keyword>
<dbReference type="EMBL" id="QKYU01000014">
    <property type="protein sequence ID" value="PZW44829.1"/>
    <property type="molecule type" value="Genomic_DNA"/>
</dbReference>
<accession>A0A2W7IED8</accession>
<sequence>MRTQVGIIGAGPAGLMLAHLLHLRGIETVILESRQREAIESTIRAGILEQSTVDLMVETGVGERLKREGVPHHGTILRFGGRNHRIDFQGLTGGRVTTLYPQHEVLKDLIAARLQVGGEIRFGTKVTAVSGLDSKQPVIHFIGADAADSRLHCDFILGCDGAYGVGRAAMPDGLRQDYQRIYPFGWFGILCKAPPSSEELVYARHDRGFALISNRTPDVQRMYFQCDPNDKIENWSDDRIWSELQARVQGGDGFRLIEGEIFQRNIVPMRSYVCEPMQHGRLFLAGDAAHTVPPTGAKGLNLAISDVFLLDRALGHHYATGATDLLDGYSAAALRRVWRAQHFSWWMTSMLHRADGASAFDDRRQLAELDLVTGTVAAATSLAQNYVGLPFG</sequence>
<evidence type="ECO:0000313" key="4">
    <source>
        <dbReference type="EMBL" id="PZW44829.1"/>
    </source>
</evidence>
<dbReference type="OrthoDB" id="9791689at2"/>
<protein>
    <submittedName>
        <fullName evidence="4">p-hydroxybenzoate 3-monooxygenase</fullName>
    </submittedName>
</protein>
<keyword evidence="1" id="KW-0285">Flavoprotein</keyword>
<name>A0A2W7IED8_9PROT</name>
<dbReference type="Proteomes" id="UP000249688">
    <property type="component" value="Unassembled WGS sequence"/>
</dbReference>
<dbReference type="NCBIfam" id="NF006091">
    <property type="entry name" value="PRK08243.1"/>
    <property type="match status" value="1"/>
</dbReference>
<dbReference type="PRINTS" id="PR00420">
    <property type="entry name" value="RNGMNOXGNASE"/>
</dbReference>
<dbReference type="InterPro" id="IPR002938">
    <property type="entry name" value="FAD-bd"/>
</dbReference>
<dbReference type="SUPFAM" id="SSF54373">
    <property type="entry name" value="FAD-linked reductases, C-terminal domain"/>
    <property type="match status" value="1"/>
</dbReference>
<dbReference type="Gene3D" id="3.50.50.60">
    <property type="entry name" value="FAD/NAD(P)-binding domain"/>
    <property type="match status" value="1"/>
</dbReference>
<dbReference type="GO" id="GO:0071949">
    <property type="term" value="F:FAD binding"/>
    <property type="evidence" value="ECO:0007669"/>
    <property type="project" value="InterPro"/>
</dbReference>
<evidence type="ECO:0000313" key="5">
    <source>
        <dbReference type="Proteomes" id="UP000249688"/>
    </source>
</evidence>
<evidence type="ECO:0000256" key="1">
    <source>
        <dbReference type="ARBA" id="ARBA00022630"/>
    </source>
</evidence>
<dbReference type="PANTHER" id="PTHR43004">
    <property type="entry name" value="TRK SYSTEM POTASSIUM UPTAKE PROTEIN"/>
    <property type="match status" value="1"/>
</dbReference>
<evidence type="ECO:0000256" key="2">
    <source>
        <dbReference type="ARBA" id="ARBA00022827"/>
    </source>
</evidence>
<keyword evidence="5" id="KW-1185">Reference proteome</keyword>
<dbReference type="AlphaFoldDB" id="A0A2W7IED8"/>
<organism evidence="4 5">
    <name type="scientific">Humitalea rosea</name>
    <dbReference type="NCBI Taxonomy" id="990373"/>
    <lineage>
        <taxon>Bacteria</taxon>
        <taxon>Pseudomonadati</taxon>
        <taxon>Pseudomonadota</taxon>
        <taxon>Alphaproteobacteria</taxon>
        <taxon>Acetobacterales</taxon>
        <taxon>Roseomonadaceae</taxon>
        <taxon>Humitalea</taxon>
    </lineage>
</organism>
<feature type="domain" description="FAD-binding" evidence="3">
    <location>
        <begin position="2"/>
        <end position="343"/>
    </location>
</feature>
<keyword evidence="4" id="KW-0560">Oxidoreductase</keyword>
<gene>
    <name evidence="4" type="ORF">C8P66_114120</name>
</gene>
<dbReference type="RefSeq" id="WP_111398800.1">
    <property type="nucleotide sequence ID" value="NZ_QKYU01000014.1"/>
</dbReference>
<keyword evidence="4" id="KW-0503">Monooxygenase</keyword>
<reference evidence="4 5" key="1">
    <citation type="submission" date="2018-06" db="EMBL/GenBank/DDBJ databases">
        <title>Genomic Encyclopedia of Archaeal and Bacterial Type Strains, Phase II (KMG-II): from individual species to whole genera.</title>
        <authorList>
            <person name="Goeker M."/>
        </authorList>
    </citation>
    <scope>NUCLEOTIDE SEQUENCE [LARGE SCALE GENOMIC DNA]</scope>
    <source>
        <strain evidence="4 5">DSM 24525</strain>
    </source>
</reference>
<evidence type="ECO:0000259" key="3">
    <source>
        <dbReference type="Pfam" id="PF01494"/>
    </source>
</evidence>
<dbReference type="InterPro" id="IPR050641">
    <property type="entry name" value="RIFMO-like"/>
</dbReference>